<sequence>MGTQTDEQVERSDAEGHCAPFDDVTPMGMMENTDYPGLPPEEGDEEVLMEAEDVIILGWKDGLGPDDLASGGIDEHSGADDASTPQDINQFDSSMRALIDKIMENFDSLDADEKVVQVQALKFIIEQVGDQSEETSRLLQFMAHLIQKALREQAKPLQDDEGISGSVAPPVPSRDAARDANLISLHEQILRLKQEVQMMESAPDNLRIDADVCAKKMEFFRLMKEWEVVMKEKKDSLLAEVAKWDDVMYCSAAPGSLREDGLPAYDGVPAAMGGIFVMKVPSGPDGQPIGAPRSPGPDSRLNNIITQIYEKMEDSRELGQPLMRSVRQQLRDIQMESNRAAKRNKCRVLRDFILQVDGAYDFFGGLLDQLLSRADEEARIAQEVNEDPLPFFSFGRVSGSQGTSFDDTSDGDGGSEVNLTDEDSTMFERQSWEDHGSSSE</sequence>
<comment type="caution">
    <text evidence="1">The sequence shown here is derived from an EMBL/GenBank/DDBJ whole genome shotgun (WGS) entry which is preliminary data.</text>
</comment>
<dbReference type="EMBL" id="CM042889">
    <property type="protein sequence ID" value="KAI4321769.1"/>
    <property type="molecule type" value="Genomic_DNA"/>
</dbReference>
<organism evidence="1 2">
    <name type="scientific">Melastoma candidum</name>
    <dbReference type="NCBI Taxonomy" id="119954"/>
    <lineage>
        <taxon>Eukaryota</taxon>
        <taxon>Viridiplantae</taxon>
        <taxon>Streptophyta</taxon>
        <taxon>Embryophyta</taxon>
        <taxon>Tracheophyta</taxon>
        <taxon>Spermatophyta</taxon>
        <taxon>Magnoliopsida</taxon>
        <taxon>eudicotyledons</taxon>
        <taxon>Gunneridae</taxon>
        <taxon>Pentapetalae</taxon>
        <taxon>rosids</taxon>
        <taxon>malvids</taxon>
        <taxon>Myrtales</taxon>
        <taxon>Melastomataceae</taxon>
        <taxon>Melastomatoideae</taxon>
        <taxon>Melastomateae</taxon>
        <taxon>Melastoma</taxon>
    </lineage>
</organism>
<keyword evidence="2" id="KW-1185">Reference proteome</keyword>
<accession>A0ACB9ME38</accession>
<reference evidence="2" key="1">
    <citation type="journal article" date="2023" name="Front. Plant Sci.">
        <title>Chromosomal-level genome assembly of Melastoma candidum provides insights into trichome evolution.</title>
        <authorList>
            <person name="Zhong Y."/>
            <person name="Wu W."/>
            <person name="Sun C."/>
            <person name="Zou P."/>
            <person name="Liu Y."/>
            <person name="Dai S."/>
            <person name="Zhou R."/>
        </authorList>
    </citation>
    <scope>NUCLEOTIDE SEQUENCE [LARGE SCALE GENOMIC DNA]</scope>
</reference>
<evidence type="ECO:0000313" key="1">
    <source>
        <dbReference type="EMBL" id="KAI4321769.1"/>
    </source>
</evidence>
<gene>
    <name evidence="1" type="ORF">MLD38_035114</name>
</gene>
<protein>
    <submittedName>
        <fullName evidence="1">Uncharacterized protein</fullName>
    </submittedName>
</protein>
<proteinExistence type="predicted"/>
<name>A0ACB9ME38_9MYRT</name>
<evidence type="ECO:0000313" key="2">
    <source>
        <dbReference type="Proteomes" id="UP001057402"/>
    </source>
</evidence>
<dbReference type="Proteomes" id="UP001057402">
    <property type="component" value="Chromosome 10"/>
</dbReference>